<dbReference type="RefSeq" id="WP_345303575.1">
    <property type="nucleotide sequence ID" value="NZ_BAABJE010000012.1"/>
</dbReference>
<accession>A0ABP9BPZ3</accession>
<comment type="caution">
    <text evidence="2">The sequence shown here is derived from an EMBL/GenBank/DDBJ whole genome shotgun (WGS) entry which is preliminary data.</text>
</comment>
<keyword evidence="3" id="KW-1185">Reference proteome</keyword>
<proteinExistence type="predicted"/>
<dbReference type="Proteomes" id="UP001499959">
    <property type="component" value="Unassembled WGS sequence"/>
</dbReference>
<evidence type="ECO:0000256" key="1">
    <source>
        <dbReference type="SAM" id="Phobius"/>
    </source>
</evidence>
<reference evidence="3" key="1">
    <citation type="journal article" date="2019" name="Int. J. Syst. Evol. Microbiol.">
        <title>The Global Catalogue of Microorganisms (GCM) 10K type strain sequencing project: providing services to taxonomists for standard genome sequencing and annotation.</title>
        <authorList>
            <consortium name="The Broad Institute Genomics Platform"/>
            <consortium name="The Broad Institute Genome Sequencing Center for Infectious Disease"/>
            <person name="Wu L."/>
            <person name="Ma J."/>
        </authorList>
    </citation>
    <scope>NUCLEOTIDE SEQUENCE [LARGE SCALE GENOMIC DNA]</scope>
    <source>
        <strain evidence="3">JCM 18204</strain>
    </source>
</reference>
<keyword evidence="1" id="KW-1133">Transmembrane helix</keyword>
<name>A0ABP9BPZ3_9GAMM</name>
<keyword evidence="1" id="KW-0812">Transmembrane</keyword>
<sequence>MTAPAADSAAAGAIRGPWWRDLRRDIARSLGASEAEIASWLWALGIGSAFWGLIAGGIALALRPRPA</sequence>
<evidence type="ECO:0000313" key="3">
    <source>
        <dbReference type="Proteomes" id="UP001499959"/>
    </source>
</evidence>
<gene>
    <name evidence="2" type="ORF">GCM10023307_23990</name>
</gene>
<keyword evidence="1" id="KW-0472">Membrane</keyword>
<organism evidence="2 3">
    <name type="scientific">Lysobacter hankyongensis</name>
    <dbReference type="NCBI Taxonomy" id="1176535"/>
    <lineage>
        <taxon>Bacteria</taxon>
        <taxon>Pseudomonadati</taxon>
        <taxon>Pseudomonadota</taxon>
        <taxon>Gammaproteobacteria</taxon>
        <taxon>Lysobacterales</taxon>
        <taxon>Lysobacteraceae</taxon>
        <taxon>Lysobacter</taxon>
    </lineage>
</organism>
<dbReference type="EMBL" id="BAABJE010000012">
    <property type="protein sequence ID" value="GAA4797301.1"/>
    <property type="molecule type" value="Genomic_DNA"/>
</dbReference>
<feature type="transmembrane region" description="Helical" evidence="1">
    <location>
        <begin position="40"/>
        <end position="62"/>
    </location>
</feature>
<protein>
    <submittedName>
        <fullName evidence="2">Uncharacterized protein</fullName>
    </submittedName>
</protein>
<evidence type="ECO:0000313" key="2">
    <source>
        <dbReference type="EMBL" id="GAA4797301.1"/>
    </source>
</evidence>